<keyword evidence="2" id="KW-0808">Transferase</keyword>
<evidence type="ECO:0000313" key="2">
    <source>
        <dbReference type="EMBL" id="AMY11708.1"/>
    </source>
</evidence>
<proteinExistence type="predicted"/>
<dbReference type="OrthoDB" id="182922at2"/>
<dbReference type="AlphaFoldDB" id="A0A143PU56"/>
<dbReference type="KEGG" id="abac:LuPra_04966"/>
<sequence length="263" mass="29235">MSLATKLAGLRQIWRFDNRWFLLVQRLLFRRESLAIYRLGRLRVLVDHDAGDQSGAPEVITTRMYADHLAHLASTTPVTLLDLGANAGGFPLFLAHHGVPLARVVSVELNPRTCIRLRYNLERNLDCPVEVRNAALCGTPARFELALGEGGVGDSLYAASFNSTGTTTVVMGETFDALFERYYGGQTVDICKIDVEFVEYDVLAQPGHERLCNCRLIVIEIHNKPGHSPREVADAIVALGFDELPRGSDPDVYLFRRRDAARA</sequence>
<dbReference type="Proteomes" id="UP000076079">
    <property type="component" value="Chromosome"/>
</dbReference>
<evidence type="ECO:0000259" key="1">
    <source>
        <dbReference type="Pfam" id="PF05050"/>
    </source>
</evidence>
<dbReference type="InterPro" id="IPR052514">
    <property type="entry name" value="SAM-dependent_MTase"/>
</dbReference>
<dbReference type="Gene3D" id="3.40.50.150">
    <property type="entry name" value="Vaccinia Virus protein VP39"/>
    <property type="match status" value="1"/>
</dbReference>
<reference evidence="3" key="2">
    <citation type="submission" date="2016-04" db="EMBL/GenBank/DDBJ databases">
        <title>First Complete Genome Sequence of a Subdivision 6 Acidobacterium.</title>
        <authorList>
            <person name="Huang S."/>
            <person name="Vieira S."/>
            <person name="Bunk B."/>
            <person name="Riedel T."/>
            <person name="Sproeer C."/>
            <person name="Overmann J."/>
        </authorList>
    </citation>
    <scope>NUCLEOTIDE SEQUENCE [LARGE SCALE GENOMIC DNA]</scope>
    <source>
        <strain evidence="3">DSM 100886 HEG_-6_39</strain>
    </source>
</reference>
<dbReference type="STRING" id="1855912.LuPra_04966"/>
<protein>
    <submittedName>
        <fullName evidence="2">Methyltransferase, FkbM family</fullName>
    </submittedName>
</protein>
<dbReference type="CDD" id="cd02440">
    <property type="entry name" value="AdoMet_MTases"/>
    <property type="match status" value="1"/>
</dbReference>
<dbReference type="GO" id="GO:0032259">
    <property type="term" value="P:methylation"/>
    <property type="evidence" value="ECO:0007669"/>
    <property type="project" value="UniProtKB-KW"/>
</dbReference>
<keyword evidence="2" id="KW-0489">Methyltransferase</keyword>
<gene>
    <name evidence="2" type="ORF">LuPra_04966</name>
</gene>
<accession>A0A143PU56</accession>
<dbReference type="NCBIfam" id="TIGR01444">
    <property type="entry name" value="fkbM_fam"/>
    <property type="match status" value="1"/>
</dbReference>
<dbReference type="PANTHER" id="PTHR34203">
    <property type="entry name" value="METHYLTRANSFERASE, FKBM FAMILY PROTEIN"/>
    <property type="match status" value="1"/>
</dbReference>
<feature type="domain" description="Methyltransferase FkbM" evidence="1">
    <location>
        <begin position="82"/>
        <end position="241"/>
    </location>
</feature>
<dbReference type="InterPro" id="IPR006342">
    <property type="entry name" value="FkbM_mtfrase"/>
</dbReference>
<dbReference type="Pfam" id="PF05050">
    <property type="entry name" value="Methyltransf_21"/>
    <property type="match status" value="1"/>
</dbReference>
<evidence type="ECO:0000313" key="3">
    <source>
        <dbReference type="Proteomes" id="UP000076079"/>
    </source>
</evidence>
<keyword evidence="3" id="KW-1185">Reference proteome</keyword>
<dbReference type="InterPro" id="IPR029063">
    <property type="entry name" value="SAM-dependent_MTases_sf"/>
</dbReference>
<reference evidence="2 3" key="1">
    <citation type="journal article" date="2016" name="Genome Announc.">
        <title>First Complete Genome Sequence of a Subdivision 6 Acidobacterium Strain.</title>
        <authorList>
            <person name="Huang S."/>
            <person name="Vieira S."/>
            <person name="Bunk B."/>
            <person name="Riedel T."/>
            <person name="Sproer C."/>
            <person name="Overmann J."/>
        </authorList>
    </citation>
    <scope>NUCLEOTIDE SEQUENCE [LARGE SCALE GENOMIC DNA]</scope>
    <source>
        <strain evidence="3">DSM 100886 HEG_-6_39</strain>
    </source>
</reference>
<organism evidence="2 3">
    <name type="scientific">Luteitalea pratensis</name>
    <dbReference type="NCBI Taxonomy" id="1855912"/>
    <lineage>
        <taxon>Bacteria</taxon>
        <taxon>Pseudomonadati</taxon>
        <taxon>Acidobacteriota</taxon>
        <taxon>Vicinamibacteria</taxon>
        <taxon>Vicinamibacterales</taxon>
        <taxon>Vicinamibacteraceae</taxon>
        <taxon>Luteitalea</taxon>
    </lineage>
</organism>
<dbReference type="PANTHER" id="PTHR34203:SF15">
    <property type="entry name" value="SLL1173 PROTEIN"/>
    <property type="match status" value="1"/>
</dbReference>
<dbReference type="SUPFAM" id="SSF53335">
    <property type="entry name" value="S-adenosyl-L-methionine-dependent methyltransferases"/>
    <property type="match status" value="1"/>
</dbReference>
<dbReference type="RefSeq" id="WP_110173231.1">
    <property type="nucleotide sequence ID" value="NZ_CP015136.1"/>
</dbReference>
<dbReference type="GO" id="GO:0008168">
    <property type="term" value="F:methyltransferase activity"/>
    <property type="evidence" value="ECO:0007669"/>
    <property type="project" value="UniProtKB-KW"/>
</dbReference>
<dbReference type="EMBL" id="CP015136">
    <property type="protein sequence ID" value="AMY11708.1"/>
    <property type="molecule type" value="Genomic_DNA"/>
</dbReference>
<name>A0A143PU56_LUTPR</name>